<reference evidence="2" key="2">
    <citation type="submission" date="2016-11" db="UniProtKB">
        <authorList>
            <consortium name="WormBaseParasite"/>
        </authorList>
    </citation>
    <scope>IDENTIFICATION</scope>
</reference>
<reference evidence="1" key="1">
    <citation type="submission" date="2012-04" db="EMBL/GenBank/DDBJ databases">
        <title>The Genome Sequence of Loa loa.</title>
        <authorList>
            <consortium name="The Broad Institute Genome Sequencing Platform"/>
            <consortium name="Broad Institute Genome Sequencing Center for Infectious Disease"/>
            <person name="Nutman T.B."/>
            <person name="Fink D.L."/>
            <person name="Russ C."/>
            <person name="Young S."/>
            <person name="Zeng Q."/>
            <person name="Gargeya S."/>
            <person name="Alvarado L."/>
            <person name="Berlin A."/>
            <person name="Chapman S.B."/>
            <person name="Chen Z."/>
            <person name="Freedman E."/>
            <person name="Gellesch M."/>
            <person name="Goldberg J."/>
            <person name="Griggs A."/>
            <person name="Gujja S."/>
            <person name="Heilman E.R."/>
            <person name="Heiman D."/>
            <person name="Howarth C."/>
            <person name="Mehta T."/>
            <person name="Neiman D."/>
            <person name="Pearson M."/>
            <person name="Roberts A."/>
            <person name="Saif S."/>
            <person name="Shea T."/>
            <person name="Shenoy N."/>
            <person name="Sisk P."/>
            <person name="Stolte C."/>
            <person name="Sykes S."/>
            <person name="White J."/>
            <person name="Yandava C."/>
            <person name="Haas B."/>
            <person name="Henn M.R."/>
            <person name="Nusbaum C."/>
            <person name="Birren B."/>
        </authorList>
    </citation>
    <scope>NUCLEOTIDE SEQUENCE [LARGE SCALE GENOMIC DNA]</scope>
</reference>
<keyword evidence="1" id="KW-1185">Reference proteome</keyword>
<organism evidence="1 2">
    <name type="scientific">Loa loa</name>
    <name type="common">Eye worm</name>
    <name type="synonym">Filaria loa</name>
    <dbReference type="NCBI Taxonomy" id="7209"/>
    <lineage>
        <taxon>Eukaryota</taxon>
        <taxon>Metazoa</taxon>
        <taxon>Ecdysozoa</taxon>
        <taxon>Nematoda</taxon>
        <taxon>Chromadorea</taxon>
        <taxon>Rhabditida</taxon>
        <taxon>Spirurina</taxon>
        <taxon>Spiruromorpha</taxon>
        <taxon>Filarioidea</taxon>
        <taxon>Onchocercidae</taxon>
        <taxon>Loa</taxon>
    </lineage>
</organism>
<proteinExistence type="predicted"/>
<dbReference type="Proteomes" id="UP000095285">
    <property type="component" value="Unassembled WGS sequence"/>
</dbReference>
<name>A0A1I7VQG3_LOALO</name>
<sequence length="182" mass="20979">MACERLLDKKSHLADEVFINFANKFGQRSTVLPEADRDVIGDEQTWDWSKEQIRKRLSFIVPGNELKWQQCNDDLCDLLLDASKMILKNILEEALKMKRSHLVNSTGICHMFGARKKRVEGNRPTDSYVLLSMKTPLCTADIMDALQADCRFISNAWIRQLLVGRLVGLAFQKTKKKIYFEV</sequence>
<evidence type="ECO:0000313" key="2">
    <source>
        <dbReference type="WBParaSite" id="EN70_5095"/>
    </source>
</evidence>
<dbReference type="AlphaFoldDB" id="A0A1I7VQG3"/>
<protein>
    <submittedName>
        <fullName evidence="2">DUF4806 domain-containing protein</fullName>
    </submittedName>
</protein>
<accession>A0A1I7VQG3</accession>
<dbReference type="WBParaSite" id="EN70_5095">
    <property type="protein sequence ID" value="EN70_5095"/>
    <property type="gene ID" value="EN70_5095"/>
</dbReference>
<dbReference type="STRING" id="7209.A0A1I7VQG3"/>
<evidence type="ECO:0000313" key="1">
    <source>
        <dbReference type="Proteomes" id="UP000095285"/>
    </source>
</evidence>